<name>A0A286M369_GRABC</name>
<accession>A0A286M369</accession>
<organism evidence="1 2">
    <name type="scientific">Granulibacter bethesdensis (strain ATCC BAA-1260 / CGDNIH1)</name>
    <dbReference type="NCBI Taxonomy" id="391165"/>
    <lineage>
        <taxon>Bacteria</taxon>
        <taxon>Pseudomonadati</taxon>
        <taxon>Pseudomonadota</taxon>
        <taxon>Alphaproteobacteria</taxon>
        <taxon>Acetobacterales</taxon>
        <taxon>Acetobacteraceae</taxon>
        <taxon>Granulibacter</taxon>
    </lineage>
</organism>
<sequence>MIRRSDIVPKNPPCIIRLSEEGNIHHVAMLEKDSSYHVEKMIWCCKKSFVFLCIFWNLEKLYTNVRKCTAGIRNSYLQAITPG</sequence>
<evidence type="ECO:0000313" key="2">
    <source>
        <dbReference type="Proteomes" id="UP000001963"/>
    </source>
</evidence>
<dbReference type="AlphaFoldDB" id="A0A286M369"/>
<dbReference type="EMBL" id="CP000394">
    <property type="protein sequence ID" value="ASV62468.1"/>
    <property type="molecule type" value="Genomic_DNA"/>
</dbReference>
<protein>
    <submittedName>
        <fullName evidence="1">Uncharacterized protein</fullName>
    </submittedName>
</protein>
<keyword evidence="2" id="KW-1185">Reference proteome</keyword>
<gene>
    <name evidence="1" type="ordered locus">GbCGDNIH1_7079</name>
</gene>
<dbReference type="KEGG" id="gbe:GbCGDNIH1_7079"/>
<evidence type="ECO:0000313" key="1">
    <source>
        <dbReference type="EMBL" id="ASV62468.1"/>
    </source>
</evidence>
<reference evidence="1 2" key="1">
    <citation type="journal article" date="2007" name="J. Bacteriol.">
        <title>Genome sequence analysis of the emerging human pathogenic acetic acid bacterium Granulibacter bethesdensis.</title>
        <authorList>
            <person name="Greenberg D.E."/>
            <person name="Porcella S.F."/>
            <person name="Zelazny A.M."/>
            <person name="Virtaneva K."/>
            <person name="Sturdevant D.E."/>
            <person name="Kupko J.J.III."/>
            <person name="Barbian K.D."/>
            <person name="Babar A."/>
            <person name="Dorward D.W."/>
            <person name="Holland S.M."/>
        </authorList>
    </citation>
    <scope>NUCLEOTIDE SEQUENCE [LARGE SCALE GENOMIC DNA]</scope>
    <source>
        <strain evidence="2">ATCC BAA-1260 / CGDNIH1</strain>
    </source>
</reference>
<proteinExistence type="predicted"/>
<dbReference type="Proteomes" id="UP000001963">
    <property type="component" value="Chromosome"/>
</dbReference>